<evidence type="ECO:0000256" key="2">
    <source>
        <dbReference type="ARBA" id="ARBA00023002"/>
    </source>
</evidence>
<sequence length="301" mass="31821">MTIRFDNRVALVTGAGAGLGRSYALLLASRGARIVVNDPGGSTDGKGGSNAVADKVVEEIKAAGGTAVANYDSVADREGAARMVKTAIDTFGKLDVVINNAGILRDKTFAKMELDDFDAVIKVHLLGSVYVTKAAWQHMIDQKYGRVVLTTSGSGLAGNYGQSNYGAAKAAMVGLMHNLMMEGAKHDIKINCISPVAATRMTQGVMPEELLKRLAPEQIAPAVAWLCAEQCDVTGEIVAAGAGWYSRIKLVKTKGAVLNVDKINTIEDFAAAKDQIFDMTGSAPYAKTLDEDVRKRLGIAV</sequence>
<evidence type="ECO:0000256" key="1">
    <source>
        <dbReference type="ARBA" id="ARBA00006484"/>
    </source>
</evidence>
<dbReference type="SMART" id="SM00822">
    <property type="entry name" value="PKS_KR"/>
    <property type="match status" value="1"/>
</dbReference>
<dbReference type="Pfam" id="PF00106">
    <property type="entry name" value="adh_short"/>
    <property type="match status" value="1"/>
</dbReference>
<dbReference type="InterPro" id="IPR002347">
    <property type="entry name" value="SDR_fam"/>
</dbReference>
<organism evidence="5 6">
    <name type="scientific">Vineibacter terrae</name>
    <dbReference type="NCBI Taxonomy" id="2586908"/>
    <lineage>
        <taxon>Bacteria</taxon>
        <taxon>Pseudomonadati</taxon>
        <taxon>Pseudomonadota</taxon>
        <taxon>Alphaproteobacteria</taxon>
        <taxon>Hyphomicrobiales</taxon>
        <taxon>Vineibacter</taxon>
    </lineage>
</organism>
<dbReference type="SUPFAM" id="SSF51735">
    <property type="entry name" value="NAD(P)-binding Rossmann-fold domains"/>
    <property type="match status" value="1"/>
</dbReference>
<dbReference type="InterPro" id="IPR036291">
    <property type="entry name" value="NAD(P)-bd_dom_sf"/>
</dbReference>
<dbReference type="Gene3D" id="3.40.50.720">
    <property type="entry name" value="NAD(P)-binding Rossmann-like Domain"/>
    <property type="match status" value="1"/>
</dbReference>
<dbReference type="PANTHER" id="PTHR45024:SF2">
    <property type="entry name" value="SCP2 DOMAIN-CONTAINING PROTEIN"/>
    <property type="match status" value="1"/>
</dbReference>
<evidence type="ECO:0000259" key="4">
    <source>
        <dbReference type="SMART" id="SM00822"/>
    </source>
</evidence>
<dbReference type="AlphaFoldDB" id="A0A5C8PTJ7"/>
<dbReference type="PRINTS" id="PR00080">
    <property type="entry name" value="SDRFAMILY"/>
</dbReference>
<dbReference type="GO" id="GO:0016491">
    <property type="term" value="F:oxidoreductase activity"/>
    <property type="evidence" value="ECO:0007669"/>
    <property type="project" value="UniProtKB-KW"/>
</dbReference>
<dbReference type="RefSeq" id="WP_147845590.1">
    <property type="nucleotide sequence ID" value="NZ_VDUZ01000003.1"/>
</dbReference>
<accession>A0A5C8PTJ7</accession>
<feature type="domain" description="Ketoreductase" evidence="4">
    <location>
        <begin position="8"/>
        <end position="199"/>
    </location>
</feature>
<dbReference type="InterPro" id="IPR057326">
    <property type="entry name" value="KR_dom"/>
</dbReference>
<comment type="caution">
    <text evidence="5">The sequence shown here is derived from an EMBL/GenBank/DDBJ whole genome shotgun (WGS) entry which is preliminary data.</text>
</comment>
<protein>
    <submittedName>
        <fullName evidence="5">SDR family oxidoreductase</fullName>
    </submittedName>
</protein>
<dbReference type="PRINTS" id="PR00081">
    <property type="entry name" value="GDHRDH"/>
</dbReference>
<name>A0A5C8PTJ7_9HYPH</name>
<comment type="similarity">
    <text evidence="1 3">Belongs to the short-chain dehydrogenases/reductases (SDR) family.</text>
</comment>
<dbReference type="PROSITE" id="PS00061">
    <property type="entry name" value="ADH_SHORT"/>
    <property type="match status" value="1"/>
</dbReference>
<reference evidence="5 6" key="1">
    <citation type="submission" date="2019-06" db="EMBL/GenBank/DDBJ databases">
        <title>New taxonomy in bacterial strain CC-CFT640, isolated from vineyard.</title>
        <authorList>
            <person name="Lin S.-Y."/>
            <person name="Tsai C.-F."/>
            <person name="Young C.-C."/>
        </authorList>
    </citation>
    <scope>NUCLEOTIDE SEQUENCE [LARGE SCALE GENOMIC DNA]</scope>
    <source>
        <strain evidence="5 6">CC-CFT640</strain>
    </source>
</reference>
<dbReference type="OrthoDB" id="9804774at2"/>
<keyword evidence="6" id="KW-1185">Reference proteome</keyword>
<gene>
    <name evidence="5" type="ORF">FHP25_03900</name>
</gene>
<evidence type="ECO:0000313" key="6">
    <source>
        <dbReference type="Proteomes" id="UP000321638"/>
    </source>
</evidence>
<dbReference type="InterPro" id="IPR051687">
    <property type="entry name" value="Peroxisomal_Beta-Oxidation"/>
</dbReference>
<dbReference type="CDD" id="cd05353">
    <property type="entry name" value="hydroxyacyl-CoA-like_DH_SDR_c-like"/>
    <property type="match status" value="1"/>
</dbReference>
<evidence type="ECO:0000256" key="3">
    <source>
        <dbReference type="RuleBase" id="RU000363"/>
    </source>
</evidence>
<dbReference type="InterPro" id="IPR020904">
    <property type="entry name" value="Sc_DH/Rdtase_CS"/>
</dbReference>
<evidence type="ECO:0000313" key="5">
    <source>
        <dbReference type="EMBL" id="TXL81682.1"/>
    </source>
</evidence>
<dbReference type="Proteomes" id="UP000321638">
    <property type="component" value="Unassembled WGS sequence"/>
</dbReference>
<proteinExistence type="inferred from homology"/>
<dbReference type="EMBL" id="VDUZ01000003">
    <property type="protein sequence ID" value="TXL81682.1"/>
    <property type="molecule type" value="Genomic_DNA"/>
</dbReference>
<dbReference type="PANTHER" id="PTHR45024">
    <property type="entry name" value="DEHYDROGENASES, SHORT CHAIN"/>
    <property type="match status" value="1"/>
</dbReference>
<keyword evidence="2" id="KW-0560">Oxidoreductase</keyword>